<reference evidence="2" key="2">
    <citation type="submission" date="2023-01" db="EMBL/GenBank/DDBJ databases">
        <authorList>
            <person name="Sun Q."/>
            <person name="Evtushenko L."/>
        </authorList>
    </citation>
    <scope>NUCLEOTIDE SEQUENCE</scope>
    <source>
        <strain evidence="2">VKM B-2555</strain>
    </source>
</reference>
<feature type="coiled-coil region" evidence="1">
    <location>
        <begin position="88"/>
        <end position="115"/>
    </location>
</feature>
<evidence type="ECO:0000313" key="3">
    <source>
        <dbReference type="Proteomes" id="UP001143364"/>
    </source>
</evidence>
<comment type="caution">
    <text evidence="2">The sequence shown here is derived from an EMBL/GenBank/DDBJ whole genome shotgun (WGS) entry which is preliminary data.</text>
</comment>
<organism evidence="2 3">
    <name type="scientific">Methylopila jiangsuensis</name>
    <dbReference type="NCBI Taxonomy" id="586230"/>
    <lineage>
        <taxon>Bacteria</taxon>
        <taxon>Pseudomonadati</taxon>
        <taxon>Pseudomonadota</taxon>
        <taxon>Alphaproteobacteria</taxon>
        <taxon>Hyphomicrobiales</taxon>
        <taxon>Methylopilaceae</taxon>
        <taxon>Methylopila</taxon>
    </lineage>
</organism>
<protein>
    <submittedName>
        <fullName evidence="2">Uncharacterized protein</fullName>
    </submittedName>
</protein>
<keyword evidence="3" id="KW-1185">Reference proteome</keyword>
<reference evidence="2" key="1">
    <citation type="journal article" date="2014" name="Int. J. Syst. Evol. Microbiol.">
        <title>Complete genome sequence of Corynebacterium casei LMG S-19264T (=DSM 44701T), isolated from a smear-ripened cheese.</title>
        <authorList>
            <consortium name="US DOE Joint Genome Institute (JGI-PGF)"/>
            <person name="Walter F."/>
            <person name="Albersmeier A."/>
            <person name="Kalinowski J."/>
            <person name="Ruckert C."/>
        </authorList>
    </citation>
    <scope>NUCLEOTIDE SEQUENCE</scope>
    <source>
        <strain evidence="2">VKM B-2555</strain>
    </source>
</reference>
<name>A0A9W6JL07_9HYPH</name>
<dbReference type="Proteomes" id="UP001143364">
    <property type="component" value="Unassembled WGS sequence"/>
</dbReference>
<proteinExistence type="predicted"/>
<dbReference type="EMBL" id="BSFK01000016">
    <property type="protein sequence ID" value="GLK78074.1"/>
    <property type="molecule type" value="Genomic_DNA"/>
</dbReference>
<keyword evidence="1" id="KW-0175">Coiled coil</keyword>
<accession>A0A9W6JL07</accession>
<evidence type="ECO:0000256" key="1">
    <source>
        <dbReference type="SAM" id="Coils"/>
    </source>
</evidence>
<gene>
    <name evidence="2" type="ORF">GCM10008171_33280</name>
</gene>
<dbReference type="AlphaFoldDB" id="A0A9W6JL07"/>
<dbReference type="RefSeq" id="WP_271205890.1">
    <property type="nucleotide sequence ID" value="NZ_BSFK01000016.1"/>
</dbReference>
<evidence type="ECO:0000313" key="2">
    <source>
        <dbReference type="EMBL" id="GLK78074.1"/>
    </source>
</evidence>
<sequence>MGNWRANDGNADRAIFDRAKQREIDRLRIESENFQSFYEERAWRMAFALVEHFEMLQSTFLAAQRDAIYESDGQANYALLANEIHDVLKKHLETYEEAKELIENVNSRVISKNKETYEGSLGWLYHSPDSGTEWSDQHPVSSGEVPDALEIRPATAQNLRDELIRAWAALDEMCADYNASEEAIEDLQADYEELKFWVDNNDARPIAEPKRASKAAPPSKT</sequence>